<dbReference type="InterPro" id="IPR004389">
    <property type="entry name" value="Ribosomal_uL18_bac-type"/>
</dbReference>
<protein>
    <recommendedName>
        <fullName evidence="6 7">Large ribosomal subunit protein uL18</fullName>
    </recommendedName>
</protein>
<keyword evidence="2 7" id="KW-0699">rRNA-binding</keyword>
<reference evidence="9 10" key="1">
    <citation type="journal article" date="2016" name="Nat. Commun.">
        <title>Thousands of microbial genomes shed light on interconnected biogeochemical processes in an aquifer system.</title>
        <authorList>
            <person name="Anantharaman K."/>
            <person name="Brown C.T."/>
            <person name="Hug L.A."/>
            <person name="Sharon I."/>
            <person name="Castelle C.J."/>
            <person name="Probst A.J."/>
            <person name="Thomas B.C."/>
            <person name="Singh A."/>
            <person name="Wilkins M.J."/>
            <person name="Karaoz U."/>
            <person name="Brodie E.L."/>
            <person name="Williams K.H."/>
            <person name="Hubbard S.S."/>
            <person name="Banfield J.F."/>
        </authorList>
    </citation>
    <scope>NUCLEOTIDE SEQUENCE [LARGE SCALE GENOMIC DNA]</scope>
</reference>
<comment type="function">
    <text evidence="7">This is one of the proteins that bind and probably mediate the attachment of the 5S RNA into the large ribosomal subunit, where it forms part of the central protuberance.</text>
</comment>
<evidence type="ECO:0000313" key="9">
    <source>
        <dbReference type="EMBL" id="OHA70144.1"/>
    </source>
</evidence>
<dbReference type="STRING" id="1802457.A3F15_01410"/>
<dbReference type="GO" id="GO:0006412">
    <property type="term" value="P:translation"/>
    <property type="evidence" value="ECO:0007669"/>
    <property type="project" value="UniProtKB-UniRule"/>
</dbReference>
<organism evidence="9 10">
    <name type="scientific">Candidatus Wildermuthbacteria bacterium RIFCSPHIGHO2_12_FULL_40_12</name>
    <dbReference type="NCBI Taxonomy" id="1802457"/>
    <lineage>
        <taxon>Bacteria</taxon>
        <taxon>Candidatus Wildermuthiibacteriota</taxon>
    </lineage>
</organism>
<evidence type="ECO:0000256" key="1">
    <source>
        <dbReference type="ARBA" id="ARBA00007116"/>
    </source>
</evidence>
<dbReference type="GO" id="GO:1990904">
    <property type="term" value="C:ribonucleoprotein complex"/>
    <property type="evidence" value="ECO:0007669"/>
    <property type="project" value="UniProtKB-KW"/>
</dbReference>
<evidence type="ECO:0000256" key="6">
    <source>
        <dbReference type="ARBA" id="ARBA00035197"/>
    </source>
</evidence>
<dbReference type="HAMAP" id="MF_01337_B">
    <property type="entry name" value="Ribosomal_uL18_B"/>
    <property type="match status" value="1"/>
</dbReference>
<dbReference type="PANTHER" id="PTHR12899:SF3">
    <property type="entry name" value="LARGE RIBOSOMAL SUBUNIT PROTEIN UL18M"/>
    <property type="match status" value="1"/>
</dbReference>
<proteinExistence type="inferred from homology"/>
<dbReference type="PANTHER" id="PTHR12899">
    <property type="entry name" value="39S RIBOSOMAL PROTEIN L18, MITOCHONDRIAL"/>
    <property type="match status" value="1"/>
</dbReference>
<dbReference type="Pfam" id="PF00861">
    <property type="entry name" value="Ribosomal_L18p"/>
    <property type="match status" value="1"/>
</dbReference>
<dbReference type="NCBIfam" id="TIGR00060">
    <property type="entry name" value="L18_bact"/>
    <property type="match status" value="1"/>
</dbReference>
<evidence type="ECO:0000256" key="4">
    <source>
        <dbReference type="ARBA" id="ARBA00022980"/>
    </source>
</evidence>
<accession>A0A1G2RBC0</accession>
<evidence type="ECO:0000256" key="8">
    <source>
        <dbReference type="SAM" id="MobiDB-lite"/>
    </source>
</evidence>
<evidence type="ECO:0000256" key="3">
    <source>
        <dbReference type="ARBA" id="ARBA00022884"/>
    </source>
</evidence>
<keyword evidence="5 7" id="KW-0687">Ribonucleoprotein</keyword>
<dbReference type="InterPro" id="IPR005484">
    <property type="entry name" value="Ribosomal_uL18_bac/plant/anim"/>
</dbReference>
<dbReference type="Gene3D" id="3.30.420.100">
    <property type="match status" value="1"/>
</dbReference>
<keyword evidence="4 7" id="KW-0689">Ribosomal protein</keyword>
<sequence>MINKQGQQQRRQRRVRAKARGVADRPRLCVFRSNNHIYVQLIGSDNASVLASSNDLEVDKKSALFLQKKGVEKKENIKSNNSLLAYAVGKLIAQKSLAKKIEEVTFDRGAYKYHGVIKALAEGARDGGLKF</sequence>
<dbReference type="GO" id="GO:0003735">
    <property type="term" value="F:structural constituent of ribosome"/>
    <property type="evidence" value="ECO:0007669"/>
    <property type="project" value="InterPro"/>
</dbReference>
<dbReference type="GO" id="GO:0005737">
    <property type="term" value="C:cytoplasm"/>
    <property type="evidence" value="ECO:0007669"/>
    <property type="project" value="UniProtKB-ARBA"/>
</dbReference>
<dbReference type="GO" id="GO:0005840">
    <property type="term" value="C:ribosome"/>
    <property type="evidence" value="ECO:0007669"/>
    <property type="project" value="UniProtKB-KW"/>
</dbReference>
<dbReference type="AlphaFoldDB" id="A0A1G2RBC0"/>
<dbReference type="CDD" id="cd00432">
    <property type="entry name" value="Ribosomal_L18_L5e"/>
    <property type="match status" value="1"/>
</dbReference>
<comment type="caution">
    <text evidence="9">The sequence shown here is derived from an EMBL/GenBank/DDBJ whole genome shotgun (WGS) entry which is preliminary data.</text>
</comment>
<dbReference type="Proteomes" id="UP000177078">
    <property type="component" value="Unassembled WGS sequence"/>
</dbReference>
<dbReference type="SUPFAM" id="SSF53137">
    <property type="entry name" value="Translational machinery components"/>
    <property type="match status" value="1"/>
</dbReference>
<evidence type="ECO:0000256" key="5">
    <source>
        <dbReference type="ARBA" id="ARBA00023274"/>
    </source>
</evidence>
<gene>
    <name evidence="7" type="primary">rplR</name>
    <name evidence="9" type="ORF">A3F15_01410</name>
</gene>
<comment type="subunit">
    <text evidence="7">Part of the 50S ribosomal subunit; part of the 5S rRNA/L5/L18/L25 subcomplex. Contacts the 5S and 23S rRNAs.</text>
</comment>
<dbReference type="FunFam" id="3.30.420.100:FF:000001">
    <property type="entry name" value="50S ribosomal protein L18"/>
    <property type="match status" value="1"/>
</dbReference>
<dbReference type="InterPro" id="IPR057268">
    <property type="entry name" value="Ribosomal_L18"/>
</dbReference>
<comment type="similarity">
    <text evidence="1 7">Belongs to the universal ribosomal protein uL18 family.</text>
</comment>
<name>A0A1G2RBC0_9BACT</name>
<keyword evidence="3 7" id="KW-0694">RNA-binding</keyword>
<evidence type="ECO:0000256" key="2">
    <source>
        <dbReference type="ARBA" id="ARBA00022730"/>
    </source>
</evidence>
<evidence type="ECO:0000256" key="7">
    <source>
        <dbReference type="HAMAP-Rule" id="MF_01337"/>
    </source>
</evidence>
<feature type="region of interest" description="Disordered" evidence="8">
    <location>
        <begin position="1"/>
        <end position="20"/>
    </location>
</feature>
<dbReference type="GO" id="GO:0008097">
    <property type="term" value="F:5S rRNA binding"/>
    <property type="evidence" value="ECO:0007669"/>
    <property type="project" value="TreeGrafter"/>
</dbReference>
<evidence type="ECO:0000313" key="10">
    <source>
        <dbReference type="Proteomes" id="UP000177078"/>
    </source>
</evidence>
<feature type="compositionally biased region" description="Basic residues" evidence="8">
    <location>
        <begin position="10"/>
        <end position="19"/>
    </location>
</feature>
<dbReference type="EMBL" id="MHUC01000036">
    <property type="protein sequence ID" value="OHA70144.1"/>
    <property type="molecule type" value="Genomic_DNA"/>
</dbReference>